<keyword evidence="3" id="KW-1185">Reference proteome</keyword>
<dbReference type="GeneID" id="36405308"/>
<protein>
    <submittedName>
        <fullName evidence="2">Retrotransposon gag domain</fullName>
    </submittedName>
</protein>
<dbReference type="InterPro" id="IPR045358">
    <property type="entry name" value="Ty3_capsid"/>
</dbReference>
<dbReference type="RefSeq" id="XP_024576399.1">
    <property type="nucleotide sequence ID" value="XM_024725643.1"/>
</dbReference>
<dbReference type="Proteomes" id="UP000054928">
    <property type="component" value="Unassembled WGS sequence"/>
</dbReference>
<dbReference type="Pfam" id="PF19259">
    <property type="entry name" value="Ty3_capsid"/>
    <property type="match status" value="1"/>
</dbReference>
<dbReference type="OMA" id="MEWALMC"/>
<evidence type="ECO:0000259" key="1">
    <source>
        <dbReference type="Pfam" id="PF19259"/>
    </source>
</evidence>
<dbReference type="OrthoDB" id="119141at2759"/>
<accession>A0A0P1AHB8</accession>
<reference evidence="3" key="1">
    <citation type="submission" date="2014-09" db="EMBL/GenBank/DDBJ databases">
        <authorList>
            <person name="Sharma Rahul"/>
            <person name="Thines Marco"/>
        </authorList>
    </citation>
    <scope>NUCLEOTIDE SEQUENCE [LARGE SCALE GENOMIC DNA]</scope>
</reference>
<name>A0A0P1AHB8_PLAHL</name>
<evidence type="ECO:0000313" key="2">
    <source>
        <dbReference type="EMBL" id="CEG40030.1"/>
    </source>
</evidence>
<dbReference type="STRING" id="4781.A0A0P1AHB8"/>
<sequence length="155" mass="17331">MREAEMAMAFAMLQNEQQRVALAISKLGGRAREWALTCGTSVEAAFLSWKELKMQLLRVFSSAFRERSRFLAARQVKKELVDFVQDLRTLIAGMAANFLPKAVTVTVFMEGLSTGVARKEVFRVSHPSSFKEAVKVALTAIFNLKSTQLGWTTQP</sequence>
<dbReference type="AlphaFoldDB" id="A0A0P1AHB8"/>
<feature type="domain" description="Ty3 transposon capsid-like protein" evidence="1">
    <location>
        <begin position="5"/>
        <end position="141"/>
    </location>
</feature>
<dbReference type="EMBL" id="CCYD01000468">
    <property type="protein sequence ID" value="CEG40030.1"/>
    <property type="molecule type" value="Genomic_DNA"/>
</dbReference>
<evidence type="ECO:0000313" key="3">
    <source>
        <dbReference type="Proteomes" id="UP000054928"/>
    </source>
</evidence>
<organism evidence="2 3">
    <name type="scientific">Plasmopara halstedii</name>
    <name type="common">Downy mildew of sunflower</name>
    <dbReference type="NCBI Taxonomy" id="4781"/>
    <lineage>
        <taxon>Eukaryota</taxon>
        <taxon>Sar</taxon>
        <taxon>Stramenopiles</taxon>
        <taxon>Oomycota</taxon>
        <taxon>Peronosporomycetes</taxon>
        <taxon>Peronosporales</taxon>
        <taxon>Peronosporaceae</taxon>
        <taxon>Plasmopara</taxon>
    </lineage>
</organism>
<proteinExistence type="predicted"/>